<dbReference type="Proteomes" id="UP001209570">
    <property type="component" value="Unassembled WGS sequence"/>
</dbReference>
<evidence type="ECO:0000313" key="1">
    <source>
        <dbReference type="EMBL" id="KAJ0401200.1"/>
    </source>
</evidence>
<comment type="caution">
    <text evidence="1">The sequence shown here is derived from an EMBL/GenBank/DDBJ whole genome shotgun (WGS) entry which is preliminary data.</text>
</comment>
<evidence type="ECO:0000313" key="2">
    <source>
        <dbReference type="Proteomes" id="UP001209570"/>
    </source>
</evidence>
<accession>A0AAD5LHL3</accession>
<protein>
    <submittedName>
        <fullName evidence="1">Uncharacterized protein</fullName>
    </submittedName>
</protein>
<dbReference type="AlphaFoldDB" id="A0AAD5LHL3"/>
<keyword evidence="2" id="KW-1185">Reference proteome</keyword>
<dbReference type="EMBL" id="JAKCXM010000134">
    <property type="protein sequence ID" value="KAJ0401200.1"/>
    <property type="molecule type" value="Genomic_DNA"/>
</dbReference>
<organism evidence="1 2">
    <name type="scientific">Pythium insidiosum</name>
    <name type="common">Pythiosis disease agent</name>
    <dbReference type="NCBI Taxonomy" id="114742"/>
    <lineage>
        <taxon>Eukaryota</taxon>
        <taxon>Sar</taxon>
        <taxon>Stramenopiles</taxon>
        <taxon>Oomycota</taxon>
        <taxon>Peronosporomycetes</taxon>
        <taxon>Pythiales</taxon>
        <taxon>Pythiaceae</taxon>
        <taxon>Pythium</taxon>
    </lineage>
</organism>
<sequence>MGSYLSVVNDTPDTWQCKVGPDEAALKIFTVILSALGAAVGAAGASDALAGAGGPLATAISSSGIVNVFGVAFDALKAIPGAAQPINTAVTIAGPVSQFALTIANNINQQIQKKAYVTIAPGQKHRWGKMSLSLWQQSVCTKTVIIDAETVRTETVYMRPIFSGSTANSNRDHSIQWWINKDGTEAKTVKGNTNGPTRALEEGGDVEGEHFLIYPDGTIVDADNNKIVEVNTIGN</sequence>
<proteinExistence type="predicted"/>
<name>A0AAD5LHL3_PYTIN</name>
<reference evidence="1" key="1">
    <citation type="submission" date="2021-12" db="EMBL/GenBank/DDBJ databases">
        <title>Prjna785345.</title>
        <authorList>
            <person name="Rujirawat T."/>
            <person name="Krajaejun T."/>
        </authorList>
    </citation>
    <scope>NUCLEOTIDE SEQUENCE</scope>
    <source>
        <strain evidence="1">Pi057C3</strain>
    </source>
</reference>
<gene>
    <name evidence="1" type="ORF">P43SY_007619</name>
</gene>